<dbReference type="PANTHER" id="PTHR33308:SF9">
    <property type="entry name" value="PEPTIDOGLYCAN HYDROLASE FLGJ"/>
    <property type="match status" value="1"/>
</dbReference>
<evidence type="ECO:0000256" key="1">
    <source>
        <dbReference type="ARBA" id="ARBA00022529"/>
    </source>
</evidence>
<organism evidence="7 8">
    <name type="scientific">Parapedobacter deserti</name>
    <dbReference type="NCBI Taxonomy" id="1912957"/>
    <lineage>
        <taxon>Bacteria</taxon>
        <taxon>Pseudomonadati</taxon>
        <taxon>Bacteroidota</taxon>
        <taxon>Sphingobacteriia</taxon>
        <taxon>Sphingobacteriales</taxon>
        <taxon>Sphingobacteriaceae</taxon>
        <taxon>Parapedobacter</taxon>
    </lineage>
</organism>
<dbReference type="InterPro" id="IPR023346">
    <property type="entry name" value="Lysozyme-like_dom_sf"/>
</dbReference>
<comment type="caution">
    <text evidence="7">The sequence shown here is derived from an EMBL/GenBank/DDBJ whole genome shotgun (WGS) entry which is preliminary data.</text>
</comment>
<keyword evidence="1" id="KW-0929">Antimicrobial</keyword>
<evidence type="ECO:0000313" key="7">
    <source>
        <dbReference type="EMBL" id="MFC3195994.1"/>
    </source>
</evidence>
<evidence type="ECO:0000256" key="5">
    <source>
        <dbReference type="SAM" id="SignalP"/>
    </source>
</evidence>
<evidence type="ECO:0000259" key="6">
    <source>
        <dbReference type="PROSITE" id="PS51782"/>
    </source>
</evidence>
<evidence type="ECO:0000256" key="4">
    <source>
        <dbReference type="ARBA" id="ARBA00032108"/>
    </source>
</evidence>
<dbReference type="Pfam" id="PF01476">
    <property type="entry name" value="LysM"/>
    <property type="match status" value="1"/>
</dbReference>
<dbReference type="SUPFAM" id="SSF54106">
    <property type="entry name" value="LysM domain"/>
    <property type="match status" value="1"/>
</dbReference>
<keyword evidence="3" id="KW-0378">Hydrolase</keyword>
<dbReference type="InterPro" id="IPR036779">
    <property type="entry name" value="LysM_dom_sf"/>
</dbReference>
<dbReference type="SUPFAM" id="SSF53955">
    <property type="entry name" value="Lysozyme-like"/>
    <property type="match status" value="1"/>
</dbReference>
<dbReference type="InterPro" id="IPR018392">
    <property type="entry name" value="LysM"/>
</dbReference>
<protein>
    <recommendedName>
        <fullName evidence="4">Peptidoglycan hydrolase</fullName>
    </recommendedName>
</protein>
<dbReference type="SMART" id="SM00047">
    <property type="entry name" value="LYZ2"/>
    <property type="match status" value="1"/>
</dbReference>
<reference evidence="8" key="1">
    <citation type="journal article" date="2019" name="Int. J. Syst. Evol. Microbiol.">
        <title>The Global Catalogue of Microorganisms (GCM) 10K type strain sequencing project: providing services to taxonomists for standard genome sequencing and annotation.</title>
        <authorList>
            <consortium name="The Broad Institute Genomics Platform"/>
            <consortium name="The Broad Institute Genome Sequencing Center for Infectious Disease"/>
            <person name="Wu L."/>
            <person name="Ma J."/>
        </authorList>
    </citation>
    <scope>NUCLEOTIDE SEQUENCE [LARGE SCALE GENOMIC DNA]</scope>
    <source>
        <strain evidence="8">KCTC 52416</strain>
    </source>
</reference>
<dbReference type="RefSeq" id="WP_379018268.1">
    <property type="nucleotide sequence ID" value="NZ_JBHRTA010000003.1"/>
</dbReference>
<feature type="domain" description="LysM" evidence="6">
    <location>
        <begin position="185"/>
        <end position="228"/>
    </location>
</feature>
<keyword evidence="8" id="KW-1185">Reference proteome</keyword>
<dbReference type="PROSITE" id="PS51782">
    <property type="entry name" value="LYSM"/>
    <property type="match status" value="1"/>
</dbReference>
<evidence type="ECO:0000313" key="8">
    <source>
        <dbReference type="Proteomes" id="UP001595526"/>
    </source>
</evidence>
<evidence type="ECO:0000256" key="3">
    <source>
        <dbReference type="ARBA" id="ARBA00022801"/>
    </source>
</evidence>
<feature type="signal peptide" evidence="5">
    <location>
        <begin position="1"/>
        <end position="28"/>
    </location>
</feature>
<dbReference type="PANTHER" id="PTHR33308">
    <property type="entry name" value="PEPTIDOGLYCAN HYDROLASE FLGJ"/>
    <property type="match status" value="1"/>
</dbReference>
<proteinExistence type="predicted"/>
<feature type="chain" id="PRO_5045495079" description="Peptidoglycan hydrolase" evidence="5">
    <location>
        <begin position="29"/>
        <end position="228"/>
    </location>
</feature>
<dbReference type="CDD" id="cd00118">
    <property type="entry name" value="LysM"/>
    <property type="match status" value="1"/>
</dbReference>
<dbReference type="Gene3D" id="1.10.530.10">
    <property type="match status" value="1"/>
</dbReference>
<name>A0ABV7JCY9_9SPHI</name>
<evidence type="ECO:0000256" key="2">
    <source>
        <dbReference type="ARBA" id="ARBA00022638"/>
    </source>
</evidence>
<dbReference type="Gene3D" id="3.10.350.10">
    <property type="entry name" value="LysM domain"/>
    <property type="match status" value="1"/>
</dbReference>
<gene>
    <name evidence="7" type="ORF">ACFOET_00075</name>
</gene>
<sequence>MNTRTKTTAITLCLTMLFTAVTTIQTFAQRISPQAYIERYKDAAIQYMEDYGCPASIILAIAMHESAHGNSRVARYLNNHFGIKGPNNSTAIQSAYKGYESVEESYQDFINFLMRRKSTERLFEQHQPHEYKAWVRGIARSGYAHSTTWSSKVIGMIQRYNLHELDKRPEGDATVAAADESDGAAGYTVKPGDTLYDLARKHGTTVKEIQRNNGLSDSRLHIGQQLIL</sequence>
<dbReference type="Proteomes" id="UP001595526">
    <property type="component" value="Unassembled WGS sequence"/>
</dbReference>
<dbReference type="InterPro" id="IPR051056">
    <property type="entry name" value="Glycosyl_Hydrolase_73"/>
</dbReference>
<keyword evidence="2" id="KW-0081">Bacteriolytic enzyme</keyword>
<dbReference type="EMBL" id="JBHRTA010000003">
    <property type="protein sequence ID" value="MFC3195994.1"/>
    <property type="molecule type" value="Genomic_DNA"/>
</dbReference>
<dbReference type="SMART" id="SM00257">
    <property type="entry name" value="LysM"/>
    <property type="match status" value="1"/>
</dbReference>
<dbReference type="InterPro" id="IPR002901">
    <property type="entry name" value="MGlyc_endo_b_GlcNAc-like_dom"/>
</dbReference>
<accession>A0ABV7JCY9</accession>
<dbReference type="Pfam" id="PF01832">
    <property type="entry name" value="Glucosaminidase"/>
    <property type="match status" value="1"/>
</dbReference>
<keyword evidence="5" id="KW-0732">Signal</keyword>